<feature type="region of interest" description="Disordered" evidence="10">
    <location>
        <begin position="99"/>
        <end position="131"/>
    </location>
</feature>
<dbReference type="InterPro" id="IPR045255">
    <property type="entry name" value="RanBP1-like"/>
</dbReference>
<dbReference type="STRING" id="46731.A0A3M6V189"/>
<keyword evidence="7" id="KW-0811">Translocation</keyword>
<evidence type="ECO:0000256" key="1">
    <source>
        <dbReference type="ARBA" id="ARBA00004567"/>
    </source>
</evidence>
<dbReference type="Gene3D" id="2.30.29.30">
    <property type="entry name" value="Pleckstrin-homology domain (PH domain)/Phosphotyrosine-binding domain (PTB)"/>
    <property type="match status" value="1"/>
</dbReference>
<reference evidence="12 13" key="1">
    <citation type="journal article" date="2018" name="Sci. Rep.">
        <title>Comparative analysis of the Pocillopora damicornis genome highlights role of immune system in coral evolution.</title>
        <authorList>
            <person name="Cunning R."/>
            <person name="Bay R.A."/>
            <person name="Gillette P."/>
            <person name="Baker A.C."/>
            <person name="Traylor-Knowles N."/>
        </authorList>
    </citation>
    <scope>NUCLEOTIDE SEQUENCE [LARGE SCALE GENOMIC DNA]</scope>
    <source>
        <strain evidence="12">RSMAS</strain>
        <tissue evidence="12">Whole animal</tissue>
    </source>
</reference>
<comment type="caution">
    <text evidence="12">The sequence shown here is derived from an EMBL/GenBank/DDBJ whole genome shotgun (WGS) entry which is preliminary data.</text>
</comment>
<evidence type="ECO:0000256" key="6">
    <source>
        <dbReference type="ARBA" id="ARBA00022990"/>
    </source>
</evidence>
<evidence type="ECO:0000256" key="4">
    <source>
        <dbReference type="ARBA" id="ARBA00022816"/>
    </source>
</evidence>
<gene>
    <name evidence="12" type="ORF">pdam_00012064</name>
</gene>
<keyword evidence="9" id="KW-0539">Nucleus</keyword>
<keyword evidence="13" id="KW-1185">Reference proteome</keyword>
<comment type="subcellular location">
    <subcellularLocation>
        <location evidence="1">Nucleus</location>
        <location evidence="1">Nuclear pore complex</location>
    </subcellularLocation>
</comment>
<dbReference type="Pfam" id="PF08911">
    <property type="entry name" value="NUP50"/>
    <property type="match status" value="1"/>
</dbReference>
<dbReference type="InterPro" id="IPR011993">
    <property type="entry name" value="PH-like_dom_sf"/>
</dbReference>
<feature type="compositionally biased region" description="Low complexity" evidence="10">
    <location>
        <begin position="196"/>
        <end position="211"/>
    </location>
</feature>
<keyword evidence="3" id="KW-0677">Repeat</keyword>
<dbReference type="PROSITE" id="PS50196">
    <property type="entry name" value="RANBD1"/>
    <property type="match status" value="1"/>
</dbReference>
<keyword evidence="2" id="KW-0813">Transport</keyword>
<evidence type="ECO:0000256" key="3">
    <source>
        <dbReference type="ARBA" id="ARBA00022737"/>
    </source>
</evidence>
<feature type="compositionally biased region" description="Polar residues" evidence="10">
    <location>
        <begin position="224"/>
        <end position="233"/>
    </location>
</feature>
<evidence type="ECO:0000256" key="8">
    <source>
        <dbReference type="ARBA" id="ARBA00023132"/>
    </source>
</evidence>
<evidence type="ECO:0000256" key="7">
    <source>
        <dbReference type="ARBA" id="ARBA00023010"/>
    </source>
</evidence>
<feature type="compositionally biased region" description="Low complexity" evidence="10">
    <location>
        <begin position="234"/>
        <end position="246"/>
    </location>
</feature>
<evidence type="ECO:0000259" key="11">
    <source>
        <dbReference type="PROSITE" id="PS50196"/>
    </source>
</evidence>
<dbReference type="OrthoDB" id="10062131at2759"/>
<feature type="domain" description="RanBD1" evidence="11">
    <location>
        <begin position="250"/>
        <end position="386"/>
    </location>
</feature>
<feature type="compositionally biased region" description="Basic and acidic residues" evidence="10">
    <location>
        <begin position="1"/>
        <end position="11"/>
    </location>
</feature>
<dbReference type="SMART" id="SM00160">
    <property type="entry name" value="RanBD"/>
    <property type="match status" value="1"/>
</dbReference>
<dbReference type="InterPro" id="IPR015007">
    <property type="entry name" value="NUP2/50/61"/>
</dbReference>
<keyword evidence="5" id="KW-0653">Protein transport</keyword>
<organism evidence="12 13">
    <name type="scientific">Pocillopora damicornis</name>
    <name type="common">Cauliflower coral</name>
    <name type="synonym">Millepora damicornis</name>
    <dbReference type="NCBI Taxonomy" id="46731"/>
    <lineage>
        <taxon>Eukaryota</taxon>
        <taxon>Metazoa</taxon>
        <taxon>Cnidaria</taxon>
        <taxon>Anthozoa</taxon>
        <taxon>Hexacorallia</taxon>
        <taxon>Scleractinia</taxon>
        <taxon>Astrocoeniina</taxon>
        <taxon>Pocilloporidae</taxon>
        <taxon>Pocillopora</taxon>
    </lineage>
</organism>
<dbReference type="GO" id="GO:0005643">
    <property type="term" value="C:nuclear pore"/>
    <property type="evidence" value="ECO:0007669"/>
    <property type="project" value="UniProtKB-SubCell"/>
</dbReference>
<dbReference type="PANTHER" id="PTHR23138">
    <property type="entry name" value="RAN BINDING PROTEIN"/>
    <property type="match status" value="1"/>
</dbReference>
<keyword evidence="6" id="KW-0007">Acetylation</keyword>
<dbReference type="SUPFAM" id="SSF50729">
    <property type="entry name" value="PH domain-like"/>
    <property type="match status" value="1"/>
</dbReference>
<name>A0A3M6V189_POCDA</name>
<sequence>MAKRGADKELTQDNWDQEEDEEEVGHFKVATSEDLSKRKIIKAKRRMNTADNQGKGVFQGFSGFGSLNNNATDFGTSTPATKPLTGFFSLASSSKNMFSGLNKPTTEASSSNQNGCKSNSSEESKTTKAQGSSYEDNLKALNESIVAWIQKHLNTNPFVDLSPIFDDYKQHMKNIDSKFSNSTTAAANSSSTKSVTFSASSQPAESSFSPFSGPPPPPQASQETQGNKSNTLNTEAPSSETSAAESQPGTSGEENAEEEVPKPKSVVVAEEGAFHSIRCKLFFKRESSWVELGIGMLNLKKLEGKTQLLVRNDTALGKIVLNVYLAENTPISRSGKNNVMLISVPNPPLFSKDAEGDNSKPATYLIRVKTSEDADELFKKMETNKT</sequence>
<proteinExistence type="predicted"/>
<dbReference type="EMBL" id="RCHS01000292">
    <property type="protein sequence ID" value="RMX59703.1"/>
    <property type="molecule type" value="Genomic_DNA"/>
</dbReference>
<accession>A0A3M6V189</accession>
<feature type="compositionally biased region" description="Polar residues" evidence="10">
    <location>
        <begin position="99"/>
        <end position="116"/>
    </location>
</feature>
<evidence type="ECO:0000256" key="2">
    <source>
        <dbReference type="ARBA" id="ARBA00022448"/>
    </source>
</evidence>
<evidence type="ECO:0000256" key="10">
    <source>
        <dbReference type="SAM" id="MobiDB-lite"/>
    </source>
</evidence>
<dbReference type="Proteomes" id="UP000275408">
    <property type="component" value="Unassembled WGS sequence"/>
</dbReference>
<evidence type="ECO:0000313" key="13">
    <source>
        <dbReference type="Proteomes" id="UP000275408"/>
    </source>
</evidence>
<dbReference type="AlphaFoldDB" id="A0A3M6V189"/>
<dbReference type="PANTHER" id="PTHR23138:SF141">
    <property type="entry name" value="NUCLEAR PORE COMPLEX PROTEIN NUP50"/>
    <property type="match status" value="1"/>
</dbReference>
<dbReference type="CDD" id="cd13170">
    <property type="entry name" value="RanBD_NUP50"/>
    <property type="match status" value="1"/>
</dbReference>
<protein>
    <recommendedName>
        <fullName evidence="11">RanBD1 domain-containing protein</fullName>
    </recommendedName>
</protein>
<dbReference type="Pfam" id="PF00638">
    <property type="entry name" value="Ran_BP1"/>
    <property type="match status" value="1"/>
</dbReference>
<feature type="region of interest" description="Disordered" evidence="10">
    <location>
        <begin position="196"/>
        <end position="264"/>
    </location>
</feature>
<feature type="region of interest" description="Disordered" evidence="10">
    <location>
        <begin position="1"/>
        <end position="24"/>
    </location>
</feature>
<keyword evidence="8" id="KW-0906">Nuclear pore complex</keyword>
<evidence type="ECO:0000256" key="5">
    <source>
        <dbReference type="ARBA" id="ARBA00022927"/>
    </source>
</evidence>
<evidence type="ECO:0000313" key="12">
    <source>
        <dbReference type="EMBL" id="RMX59703.1"/>
    </source>
</evidence>
<dbReference type="InterPro" id="IPR000156">
    <property type="entry name" value="Ran_bind_dom"/>
</dbReference>
<dbReference type="GO" id="GO:0006606">
    <property type="term" value="P:protein import into nucleus"/>
    <property type="evidence" value="ECO:0007669"/>
    <property type="project" value="TreeGrafter"/>
</dbReference>
<keyword evidence="4" id="KW-0509">mRNA transport</keyword>
<evidence type="ECO:0000256" key="9">
    <source>
        <dbReference type="ARBA" id="ARBA00023242"/>
    </source>
</evidence>
<dbReference type="GO" id="GO:0051028">
    <property type="term" value="P:mRNA transport"/>
    <property type="evidence" value="ECO:0007669"/>
    <property type="project" value="UniProtKB-KW"/>
</dbReference>